<feature type="region of interest" description="Disordered" evidence="1">
    <location>
        <begin position="119"/>
        <end position="156"/>
    </location>
</feature>
<feature type="compositionally biased region" description="Basic and acidic residues" evidence="1">
    <location>
        <begin position="126"/>
        <end position="135"/>
    </location>
</feature>
<sequence>MNDIRAWVKSVTKRRITVEEIAEMIGVSRATATLYLQEGLSADHVIQIARACRINPADALVDLGYVSRDEMFEWLESDGKLLESASDAELALELAERLNPVSVVEERLAQIVDMHSRRQTLASAEQPKRRADLKNMRGAASRRVKEMYPEIPDEGL</sequence>
<dbReference type="KEGG" id="vg:11541286"/>
<evidence type="ECO:0000313" key="3">
    <source>
        <dbReference type="EMBL" id="AEV51894.1"/>
    </source>
</evidence>
<dbReference type="InterPro" id="IPR001387">
    <property type="entry name" value="Cro/C1-type_HTH"/>
</dbReference>
<evidence type="ECO:0000259" key="2">
    <source>
        <dbReference type="PROSITE" id="PS50943"/>
    </source>
</evidence>
<dbReference type="GeneID" id="11541286"/>
<feature type="domain" description="HTH cro/C1-type" evidence="2">
    <location>
        <begin position="13"/>
        <end position="59"/>
    </location>
</feature>
<reference evidence="3 4" key="1">
    <citation type="submission" date="2011-06" db="EMBL/GenBank/DDBJ databases">
        <title>Two lysogenic phages can combine to generate a single lytic phage.</title>
        <authorList>
            <person name="Petrovski S."/>
        </authorList>
    </citation>
    <scope>NUCLEOTIDE SEQUENCE [LARGE SCALE GENOMIC DNA]</scope>
</reference>
<organism evidence="3 4">
    <name type="scientific">Rhodococcus phage REQ2</name>
    <dbReference type="NCBI Taxonomy" id="1109713"/>
    <lineage>
        <taxon>Viruses</taxon>
        <taxon>Duplodnaviria</taxon>
        <taxon>Heunggongvirae</taxon>
        <taxon>Uroviricota</taxon>
        <taxon>Caudoviricetes</taxon>
        <taxon>Caudoviricetes incertae sedis</taxon>
        <taxon>Melbournevirus</taxon>
        <taxon>Melbournevirus REQ2</taxon>
    </lineage>
</organism>
<dbReference type="PROSITE" id="PS50943">
    <property type="entry name" value="HTH_CROC1"/>
    <property type="match status" value="1"/>
</dbReference>
<evidence type="ECO:0000313" key="4">
    <source>
        <dbReference type="Proteomes" id="UP000005427"/>
    </source>
</evidence>
<accession>G9FGY3</accession>
<evidence type="ECO:0000256" key="1">
    <source>
        <dbReference type="SAM" id="MobiDB-lite"/>
    </source>
</evidence>
<keyword evidence="4" id="KW-1185">Reference proteome</keyword>
<name>G9FGY3_9CAUD</name>
<protein>
    <recommendedName>
        <fullName evidence="2">HTH cro/C1-type domain-containing protein</fullName>
    </recommendedName>
</protein>
<dbReference type="RefSeq" id="YP_005087084.1">
    <property type="nucleotide sequence ID" value="NC_016652.1"/>
</dbReference>
<dbReference type="Pfam" id="PF13443">
    <property type="entry name" value="HTH_26"/>
    <property type="match status" value="1"/>
</dbReference>
<dbReference type="EMBL" id="JN116823">
    <property type="protein sequence ID" value="AEV51894.1"/>
    <property type="molecule type" value="Genomic_DNA"/>
</dbReference>
<proteinExistence type="predicted"/>
<dbReference type="Proteomes" id="UP000005427">
    <property type="component" value="Segment"/>
</dbReference>